<keyword evidence="4" id="KW-1185">Reference proteome</keyword>
<dbReference type="PANTHER" id="PTHR30143:SF0">
    <property type="entry name" value="2-KETO-4-PENTENOATE HYDRATASE"/>
    <property type="match status" value="1"/>
</dbReference>
<dbReference type="InterPro" id="IPR036663">
    <property type="entry name" value="Fumarylacetoacetase_C_sf"/>
</dbReference>
<dbReference type="GO" id="GO:0016829">
    <property type="term" value="F:lyase activity"/>
    <property type="evidence" value="ECO:0007669"/>
    <property type="project" value="UniProtKB-KW"/>
</dbReference>
<accession>A0ABD5VB36</accession>
<sequence length="255" mass="27284">MSGDSDALGEQLYRAYRDAEPIDSTTLPSKLTIEEGYAAQEAFLERRISNEGEPIGYKIGFTSEAVQADVGVDAPSFGRVLTDTVREDRRFDTEARIEPRIEPEVAFLMGDDLSPPVNRLDVISATELLVPVIEIVDSRIRDWDVTGPTAIADNSLAAQLLIGDRTSASDVNLVCEGVEVLIDGIRRTTGTGAAVLGHPADAVAWLAETLPDHNETLRAGDIVTTGSITEPIPIEAGETAVVRFSSLGSVVAHAE</sequence>
<dbReference type="InterPro" id="IPR011234">
    <property type="entry name" value="Fumarylacetoacetase-like_C"/>
</dbReference>
<dbReference type="AlphaFoldDB" id="A0ABD5VB36"/>
<comment type="caution">
    <text evidence="3">The sequence shown here is derived from an EMBL/GenBank/DDBJ whole genome shotgun (WGS) entry which is preliminary data.</text>
</comment>
<evidence type="ECO:0000259" key="2">
    <source>
        <dbReference type="Pfam" id="PF01557"/>
    </source>
</evidence>
<proteinExistence type="predicted"/>
<name>A0ABD5VB36_9EURY</name>
<evidence type="ECO:0000313" key="3">
    <source>
        <dbReference type="EMBL" id="MFC6906772.1"/>
    </source>
</evidence>
<gene>
    <name evidence="3" type="ORF">ACFQGH_16380</name>
</gene>
<keyword evidence="1" id="KW-0456">Lyase</keyword>
<feature type="domain" description="Fumarylacetoacetase-like C-terminal" evidence="2">
    <location>
        <begin position="99"/>
        <end position="251"/>
    </location>
</feature>
<dbReference type="Proteomes" id="UP001596312">
    <property type="component" value="Unassembled WGS sequence"/>
</dbReference>
<dbReference type="InterPro" id="IPR050772">
    <property type="entry name" value="Hydratase-Decarb/MhpD_sf"/>
</dbReference>
<evidence type="ECO:0000256" key="1">
    <source>
        <dbReference type="ARBA" id="ARBA00023239"/>
    </source>
</evidence>
<dbReference type="Pfam" id="PF01557">
    <property type="entry name" value="FAA_hydrolase"/>
    <property type="match status" value="1"/>
</dbReference>
<dbReference type="Gene3D" id="3.90.850.10">
    <property type="entry name" value="Fumarylacetoacetase-like, C-terminal domain"/>
    <property type="match status" value="1"/>
</dbReference>
<protein>
    <submittedName>
        <fullName evidence="3">2-keto-4-pentenoate hydratase</fullName>
    </submittedName>
</protein>
<dbReference type="EMBL" id="JBHSXQ010000005">
    <property type="protein sequence ID" value="MFC6906772.1"/>
    <property type="molecule type" value="Genomic_DNA"/>
</dbReference>
<organism evidence="3 4">
    <name type="scientific">Halalkalicoccus tibetensis</name>
    <dbReference type="NCBI Taxonomy" id="175632"/>
    <lineage>
        <taxon>Archaea</taxon>
        <taxon>Methanobacteriati</taxon>
        <taxon>Methanobacteriota</taxon>
        <taxon>Stenosarchaea group</taxon>
        <taxon>Halobacteria</taxon>
        <taxon>Halobacteriales</taxon>
        <taxon>Halococcaceae</taxon>
        <taxon>Halalkalicoccus</taxon>
    </lineage>
</organism>
<evidence type="ECO:0000313" key="4">
    <source>
        <dbReference type="Proteomes" id="UP001596312"/>
    </source>
</evidence>
<reference evidence="3 4" key="1">
    <citation type="journal article" date="2019" name="Int. J. Syst. Evol. Microbiol.">
        <title>The Global Catalogue of Microorganisms (GCM) 10K type strain sequencing project: providing services to taxonomists for standard genome sequencing and annotation.</title>
        <authorList>
            <consortium name="The Broad Institute Genomics Platform"/>
            <consortium name="The Broad Institute Genome Sequencing Center for Infectious Disease"/>
            <person name="Wu L."/>
            <person name="Ma J."/>
        </authorList>
    </citation>
    <scope>NUCLEOTIDE SEQUENCE [LARGE SCALE GENOMIC DNA]</scope>
    <source>
        <strain evidence="3 4">CGMCC 1.3240</strain>
    </source>
</reference>
<dbReference type="SUPFAM" id="SSF56529">
    <property type="entry name" value="FAH"/>
    <property type="match status" value="1"/>
</dbReference>
<dbReference type="RefSeq" id="WP_340605348.1">
    <property type="nucleotide sequence ID" value="NZ_JBBMXV010000005.1"/>
</dbReference>
<dbReference type="PANTHER" id="PTHR30143">
    <property type="entry name" value="ACID HYDRATASE"/>
    <property type="match status" value="1"/>
</dbReference>